<accession>A0A220UQU4</accession>
<dbReference type="KEGG" id="sbj:CF168_17595"/>
<feature type="signal peptide" evidence="1">
    <location>
        <begin position="1"/>
        <end position="19"/>
    </location>
</feature>
<keyword evidence="3" id="KW-1185">Reference proteome</keyword>
<evidence type="ECO:0000313" key="3">
    <source>
        <dbReference type="Proteomes" id="UP000198367"/>
    </source>
</evidence>
<reference evidence="2 3" key="1">
    <citation type="submission" date="2017-07" db="EMBL/GenBank/DDBJ databases">
        <title>Phenotypical and genomic characterization of a clinical isolate of Shewanella bicestrii sp. nov. producing an extended-spectrum beta-lactamase and a new oxacillinase variant.</title>
        <authorList>
            <person name="Jousset A.B."/>
            <person name="Bonnin R.A."/>
            <person name="Girlich D."/>
            <person name="Dabos L."/>
            <person name="Potron A."/>
            <person name="Dortet L."/>
            <person name="Glaser P."/>
            <person name="Naas T."/>
        </authorList>
    </citation>
    <scope>NUCLEOTIDE SEQUENCE [LARGE SCALE GENOMIC DNA]</scope>
    <source>
        <strain evidence="2 3">JAB-1</strain>
    </source>
</reference>
<sequence length="156" mass="16936">MKTQLLALMLVSHLGYAYAKEDLATSLDTAEPAPKSHSIDFIDKGLKLSLSCSVGETQPILNVTMGESFAFGSDPSVLIIRSDKQHSVKFRGTATLMNFTSLPKADDDLWQALAQLQTQELSLEAVSFRSSKYTSSTLVAVGFSEAVSQLKQKCSQ</sequence>
<evidence type="ECO:0000313" key="2">
    <source>
        <dbReference type="EMBL" id="ASK70529.1"/>
    </source>
</evidence>
<feature type="chain" id="PRO_5012035974" evidence="1">
    <location>
        <begin position="20"/>
        <end position="156"/>
    </location>
</feature>
<dbReference type="EMBL" id="CP022358">
    <property type="protein sequence ID" value="ASK70529.1"/>
    <property type="molecule type" value="Genomic_DNA"/>
</dbReference>
<name>A0A220UQU4_9GAMM</name>
<proteinExistence type="predicted"/>
<evidence type="ECO:0000256" key="1">
    <source>
        <dbReference type="SAM" id="SignalP"/>
    </source>
</evidence>
<organism evidence="2 3">
    <name type="scientific">Shewanella bicestrii</name>
    <dbReference type="NCBI Taxonomy" id="2018305"/>
    <lineage>
        <taxon>Bacteria</taxon>
        <taxon>Pseudomonadati</taxon>
        <taxon>Pseudomonadota</taxon>
        <taxon>Gammaproteobacteria</taxon>
        <taxon>Alteromonadales</taxon>
        <taxon>Shewanellaceae</taxon>
        <taxon>Shewanella</taxon>
    </lineage>
</organism>
<dbReference type="RefSeq" id="WP_086901960.1">
    <property type="nucleotide sequence ID" value="NZ_CP022358.1"/>
</dbReference>
<protein>
    <submittedName>
        <fullName evidence="2">Uncharacterized protein</fullName>
    </submittedName>
</protein>
<dbReference type="Proteomes" id="UP000198367">
    <property type="component" value="Chromosome"/>
</dbReference>
<keyword evidence="1" id="KW-0732">Signal</keyword>
<dbReference type="AlphaFoldDB" id="A0A220UQU4"/>
<gene>
    <name evidence="2" type="ORF">CF168_17595</name>
</gene>